<reference evidence="3 4" key="1">
    <citation type="submission" date="2022-10" db="EMBL/GenBank/DDBJ databases">
        <title>Defluviimonas sp. nov., isolated from ocean surface sediments.</title>
        <authorList>
            <person name="He W."/>
            <person name="Wang L."/>
            <person name="Zhang D.-F."/>
        </authorList>
    </citation>
    <scope>NUCLEOTIDE SEQUENCE [LARGE SCALE GENOMIC DNA]</scope>
    <source>
        <strain evidence="3 4">WL0050</strain>
    </source>
</reference>
<evidence type="ECO:0000259" key="2">
    <source>
        <dbReference type="Pfam" id="PF05532"/>
    </source>
</evidence>
<keyword evidence="4" id="KW-1185">Reference proteome</keyword>
<proteinExistence type="inferred from homology"/>
<dbReference type="Gene3D" id="1.10.1470.10">
    <property type="entry name" value="YjbJ"/>
    <property type="match status" value="1"/>
</dbReference>
<dbReference type="EMBL" id="JAOWKZ010000002">
    <property type="protein sequence ID" value="MCV2872655.1"/>
    <property type="molecule type" value="Genomic_DNA"/>
</dbReference>
<dbReference type="PANTHER" id="PTHR34977:SF1">
    <property type="entry name" value="UPF0337 PROTEIN YJBJ"/>
    <property type="match status" value="1"/>
</dbReference>
<dbReference type="InterPro" id="IPR008462">
    <property type="entry name" value="CsbD"/>
</dbReference>
<dbReference type="InterPro" id="IPR026042">
    <property type="entry name" value="YjbJ"/>
</dbReference>
<evidence type="ECO:0000256" key="1">
    <source>
        <dbReference type="ARBA" id="ARBA00009129"/>
    </source>
</evidence>
<name>A0ABT2ZND9_9RHOB</name>
<dbReference type="SUPFAM" id="SSF69047">
    <property type="entry name" value="Hypothetical protein YjbJ"/>
    <property type="match status" value="1"/>
</dbReference>
<protein>
    <submittedName>
        <fullName evidence="3">CsbD family protein</fullName>
    </submittedName>
</protein>
<dbReference type="Proteomes" id="UP001652564">
    <property type="component" value="Unassembled WGS sequence"/>
</dbReference>
<comment type="similarity">
    <text evidence="1">Belongs to the UPF0337 (CsbD) family.</text>
</comment>
<dbReference type="Pfam" id="PF05532">
    <property type="entry name" value="CsbD"/>
    <property type="match status" value="1"/>
</dbReference>
<dbReference type="PANTHER" id="PTHR34977">
    <property type="entry name" value="UPF0337 PROTEIN YJBJ"/>
    <property type="match status" value="1"/>
</dbReference>
<evidence type="ECO:0000313" key="3">
    <source>
        <dbReference type="EMBL" id="MCV2872655.1"/>
    </source>
</evidence>
<accession>A0ABT2ZND9</accession>
<comment type="caution">
    <text evidence="3">The sequence shown here is derived from an EMBL/GenBank/DDBJ whole genome shotgun (WGS) entry which is preliminary data.</text>
</comment>
<dbReference type="InterPro" id="IPR036629">
    <property type="entry name" value="YjbJ_sf"/>
</dbReference>
<evidence type="ECO:0000313" key="4">
    <source>
        <dbReference type="Proteomes" id="UP001652564"/>
    </source>
</evidence>
<feature type="domain" description="CsbD-like" evidence="2">
    <location>
        <begin position="4"/>
        <end position="56"/>
    </location>
</feature>
<dbReference type="PIRSF" id="PIRSF039008">
    <property type="entry name" value="YjbJ"/>
    <property type="match status" value="1"/>
</dbReference>
<sequence>MNWDQIEGNWKQLKGKAQAKWGDITDDEWHSAEGRREQLVGLVQEKYGHAKETAEREVDEWMRGI</sequence>
<dbReference type="InterPro" id="IPR050423">
    <property type="entry name" value="UPF0337_stress_rsp"/>
</dbReference>
<gene>
    <name evidence="3" type="ORF">OEZ71_10150</name>
</gene>
<organism evidence="3 4">
    <name type="scientific">Albidovulum litorale</name>
    <dbReference type="NCBI Taxonomy" id="2984134"/>
    <lineage>
        <taxon>Bacteria</taxon>
        <taxon>Pseudomonadati</taxon>
        <taxon>Pseudomonadota</taxon>
        <taxon>Alphaproteobacteria</taxon>
        <taxon>Rhodobacterales</taxon>
        <taxon>Paracoccaceae</taxon>
        <taxon>Albidovulum</taxon>
    </lineage>
</organism>
<dbReference type="RefSeq" id="WP_263739834.1">
    <property type="nucleotide sequence ID" value="NZ_JAOWKZ010000002.1"/>
</dbReference>